<dbReference type="GeneID" id="64221329"/>
<reference evidence="3" key="1">
    <citation type="submission" date="2017-02" db="EMBL/GenBank/DDBJ databases">
        <title>Delineation of Paenibacillus larvae strains originating from foulbrood outbreaks.</title>
        <authorList>
            <person name="Beims H."/>
            <person name="Bunk B."/>
            <person name="Sproeer C."/>
            <person name="Mohr K.I."/>
            <person name="Pradella S."/>
            <person name="Guenther G."/>
            <person name="Rohde M."/>
            <person name="von der Ohe W."/>
            <person name="Steinert M."/>
        </authorList>
    </citation>
    <scope>NUCLEOTIDE SEQUENCE [LARGE SCALE GENOMIC DNA]</scope>
    <source>
        <strain evidence="3">Eric_III</strain>
    </source>
</reference>
<name>A0A2L1TSC1_9BACL</name>
<dbReference type="EMBL" id="CP019655">
    <property type="protein sequence ID" value="AVF25015.1"/>
    <property type="molecule type" value="Genomic_DNA"/>
</dbReference>
<evidence type="ECO:0000313" key="3">
    <source>
        <dbReference type="Proteomes" id="UP000239833"/>
    </source>
</evidence>
<dbReference type="AlphaFoldDB" id="A0A2L1TSC1"/>
<accession>A0A8B6WXG5</accession>
<dbReference type="Proteomes" id="UP000464330">
    <property type="component" value="Chromosome"/>
</dbReference>
<sequence length="55" mass="6423">METVFRSVEKEVKSYLHLGDLLATGSVCPFLSKLHIENSYRKLFVFFILEFVENP</sequence>
<dbReference type="Proteomes" id="UP000239833">
    <property type="component" value="Chromosome"/>
</dbReference>
<evidence type="ECO:0000313" key="2">
    <source>
        <dbReference type="EMBL" id="QHZ50059.1"/>
    </source>
</evidence>
<organism evidence="1 3">
    <name type="scientific">Paenibacillus larvae subsp. larvae</name>
    <dbReference type="NCBI Taxonomy" id="147375"/>
    <lineage>
        <taxon>Bacteria</taxon>
        <taxon>Bacillati</taxon>
        <taxon>Bacillota</taxon>
        <taxon>Bacilli</taxon>
        <taxon>Bacillales</taxon>
        <taxon>Paenibacillaceae</taxon>
        <taxon>Paenibacillus</taxon>
    </lineage>
</organism>
<dbReference type="RefSeq" id="WP_167552509.1">
    <property type="nucleotide sequence ID" value="NZ_CP019651.1"/>
</dbReference>
<evidence type="ECO:0000313" key="1">
    <source>
        <dbReference type="EMBL" id="AVF25015.1"/>
    </source>
</evidence>
<proteinExistence type="predicted"/>
<gene>
    <name evidence="1" type="ORF">ERICIII_00808</name>
    <name evidence="2" type="ORF">ERICV_00882</name>
</gene>
<accession>A0A2L1TSC1</accession>
<protein>
    <submittedName>
        <fullName evidence="1">Uncharacterized protein</fullName>
    </submittedName>
</protein>
<dbReference type="EMBL" id="CP019717">
    <property type="protein sequence ID" value="QHZ50059.1"/>
    <property type="molecule type" value="Genomic_DNA"/>
</dbReference>
<accession>A0A6C0QMU5</accession>
<reference evidence="1 4" key="2">
    <citation type="journal article" date="2020" name="Int. J. Med. Microbiol.">
        <title>Discovery of Paenibacillus larvae ERIC V: Phenotypic and genomic comparison to genotypes ERIC I-IV reveal different inventories of virulence factors which correlate with epidemiological prevalences of American Foulbrood.</title>
        <authorList>
            <person name="Beims H."/>
            <person name="Bunk B."/>
            <person name="Erler S."/>
            <person name="Mohr K.I."/>
            <person name="Sproer C."/>
            <person name="Pradella S."/>
            <person name="Gunther G."/>
            <person name="Rohde M."/>
            <person name="von der Ohe W."/>
            <person name="Steinert M."/>
        </authorList>
    </citation>
    <scope>NUCLEOTIDE SEQUENCE</scope>
    <source>
        <strain evidence="1">Eric_III</strain>
        <strain evidence="2">Eric_V</strain>
    </source>
</reference>
<evidence type="ECO:0000313" key="4">
    <source>
        <dbReference type="Proteomes" id="UP000464330"/>
    </source>
</evidence>